<proteinExistence type="predicted"/>
<evidence type="ECO:0000313" key="3">
    <source>
        <dbReference type="Proteomes" id="UP000287798"/>
    </source>
</evidence>
<dbReference type="InterPro" id="IPR018692">
    <property type="entry name" value="DUF2189"/>
</dbReference>
<keyword evidence="1" id="KW-0812">Transmembrane</keyword>
<organism evidence="2 3">
    <name type="scientific">Thiohalobacter thiocyanaticus</name>
    <dbReference type="NCBI Taxonomy" id="585455"/>
    <lineage>
        <taxon>Bacteria</taxon>
        <taxon>Pseudomonadati</taxon>
        <taxon>Pseudomonadota</taxon>
        <taxon>Gammaproteobacteria</taxon>
        <taxon>Thiohalobacterales</taxon>
        <taxon>Thiohalobacteraceae</taxon>
        <taxon>Thiohalobacter</taxon>
    </lineage>
</organism>
<comment type="caution">
    <text evidence="2">The sequence shown here is derived from an EMBL/GenBank/DDBJ whole genome shotgun (WGS) entry which is preliminary data.</text>
</comment>
<evidence type="ECO:0000313" key="2">
    <source>
        <dbReference type="EMBL" id="RRQ21780.1"/>
    </source>
</evidence>
<gene>
    <name evidence="2" type="ORF">D6C00_07350</name>
</gene>
<reference evidence="2 3" key="1">
    <citation type="journal article" date="2010" name="Int. J. Syst. Evol. Microbiol.">
        <title>Thiohalobacter thiocyanaticus gen. nov., sp. nov., a moderately halophilic, sulfur-oxidizing gammaproteobacterium from hypersaline lakes, that utilizes thiocyanate.</title>
        <authorList>
            <person name="Sorokin D.Y."/>
            <person name="Kovaleva O.L."/>
            <person name="Tourova T.P."/>
            <person name="Muyzer G."/>
        </authorList>
    </citation>
    <scope>NUCLEOTIDE SEQUENCE [LARGE SCALE GENOMIC DNA]</scope>
    <source>
        <strain evidence="2 3">Hrh1</strain>
    </source>
</reference>
<dbReference type="OrthoDB" id="5621705at2"/>
<dbReference type="Pfam" id="PF09955">
    <property type="entry name" value="DUF2189"/>
    <property type="match status" value="1"/>
</dbReference>
<feature type="transmembrane region" description="Helical" evidence="1">
    <location>
        <begin position="41"/>
        <end position="64"/>
    </location>
</feature>
<keyword evidence="1" id="KW-1133">Transmembrane helix</keyword>
<dbReference type="AlphaFoldDB" id="A0A426QJ65"/>
<protein>
    <submittedName>
        <fullName evidence="2">DUF2189 domain-containing protein</fullName>
    </submittedName>
</protein>
<feature type="transmembrane region" description="Helical" evidence="1">
    <location>
        <begin position="156"/>
        <end position="179"/>
    </location>
</feature>
<sequence>MDEREDSADSDALPFAAPARTLEPTAPLCWLRAGLEDMRRAPALSLGYGVVMTLLSALIAALSWRFGTLGLYLGLATGFLFIGPVLAIGLYSFSCQIEAGQRPVPGHCLREGGRHLKDLLIFSMVLLVIFLIWARAATMVHIFFPVEADYGLRELAGFLLVGSAVGAVFAAVVFTASAFSLPMIMDRRVDAITAVITSANAVLRNKTALLVWALIIFTSVLAGFATALLGFVVLLPLLGHATWHAYRDTIDASAWPRHAAPDPDSSTARG</sequence>
<keyword evidence="1" id="KW-0472">Membrane</keyword>
<feature type="transmembrane region" description="Helical" evidence="1">
    <location>
        <begin position="209"/>
        <end position="238"/>
    </location>
</feature>
<feature type="transmembrane region" description="Helical" evidence="1">
    <location>
        <begin position="70"/>
        <end position="93"/>
    </location>
</feature>
<name>A0A426QJ65_9GAMM</name>
<keyword evidence="3" id="KW-1185">Reference proteome</keyword>
<dbReference type="Proteomes" id="UP000287798">
    <property type="component" value="Unassembled WGS sequence"/>
</dbReference>
<dbReference type="RefSeq" id="WP_125181121.1">
    <property type="nucleotide sequence ID" value="NZ_QZMU01000001.1"/>
</dbReference>
<evidence type="ECO:0000256" key="1">
    <source>
        <dbReference type="SAM" id="Phobius"/>
    </source>
</evidence>
<feature type="transmembrane region" description="Helical" evidence="1">
    <location>
        <begin position="119"/>
        <end position="144"/>
    </location>
</feature>
<accession>A0A426QJ65</accession>
<dbReference type="EMBL" id="QZMU01000001">
    <property type="protein sequence ID" value="RRQ21780.1"/>
    <property type="molecule type" value="Genomic_DNA"/>
</dbReference>